<dbReference type="Pfam" id="PF08899">
    <property type="entry name" value="DUF1844"/>
    <property type="match status" value="1"/>
</dbReference>
<proteinExistence type="predicted"/>
<comment type="caution">
    <text evidence="2">The sequence shown here is derived from an EMBL/GenBank/DDBJ whole genome shotgun (WGS) entry which is preliminary data.</text>
</comment>
<evidence type="ECO:0008006" key="4">
    <source>
        <dbReference type="Google" id="ProtNLM"/>
    </source>
</evidence>
<evidence type="ECO:0000313" key="2">
    <source>
        <dbReference type="EMBL" id="TKJ44254.1"/>
    </source>
</evidence>
<dbReference type="EMBL" id="NJBO01000001">
    <property type="protein sequence ID" value="TKJ44254.1"/>
    <property type="molecule type" value="Genomic_DNA"/>
</dbReference>
<reference evidence="2 3" key="1">
    <citation type="submission" date="2017-06" db="EMBL/GenBank/DDBJ databases">
        <title>Novel microbial phyla capable of carbon fixation and sulfur reduction in deep-sea sediments.</title>
        <authorList>
            <person name="Huang J."/>
            <person name="Baker B."/>
            <person name="Wang Y."/>
        </authorList>
    </citation>
    <scope>NUCLEOTIDE SEQUENCE [LARGE SCALE GENOMIC DNA]</scope>
    <source>
        <strain evidence="2">B3_TA06</strain>
    </source>
</reference>
<sequence length="107" mass="12521">MNEEMKNEEQKNSTEKKKEYKPPRFLELVLSVAAGALQALELGVPDKEGKKEKPNLELARYSIDMLELLRNKTNGNLEEEEERFMQEMLHQLRLRYVEAAKQSKEAK</sequence>
<protein>
    <recommendedName>
        <fullName evidence="4">DUF1844 domain-containing protein</fullName>
    </recommendedName>
</protein>
<evidence type="ECO:0000256" key="1">
    <source>
        <dbReference type="SAM" id="MobiDB-lite"/>
    </source>
</evidence>
<organism evidence="2 3">
    <name type="scientific">candidate division TA06 bacterium B3_TA06</name>
    <dbReference type="NCBI Taxonomy" id="2012487"/>
    <lineage>
        <taxon>Bacteria</taxon>
        <taxon>Bacteria division TA06</taxon>
    </lineage>
</organism>
<accession>A0A532VAM4</accession>
<dbReference type="AlphaFoldDB" id="A0A532VAM4"/>
<feature type="region of interest" description="Disordered" evidence="1">
    <location>
        <begin position="1"/>
        <end position="20"/>
    </location>
</feature>
<dbReference type="InterPro" id="IPR014995">
    <property type="entry name" value="DUF1844"/>
</dbReference>
<gene>
    <name evidence="2" type="ORF">CEE36_00495</name>
</gene>
<name>A0A532VAM4_UNCT6</name>
<evidence type="ECO:0000313" key="3">
    <source>
        <dbReference type="Proteomes" id="UP000317778"/>
    </source>
</evidence>
<dbReference type="Proteomes" id="UP000317778">
    <property type="component" value="Unassembled WGS sequence"/>
</dbReference>